<gene>
    <name evidence="1" type="ORF">ABDK96_01885</name>
</gene>
<organism evidence="1 2">
    <name type="scientific">Citricoccus nitrophenolicus</name>
    <dbReference type="NCBI Taxonomy" id="863575"/>
    <lineage>
        <taxon>Bacteria</taxon>
        <taxon>Bacillati</taxon>
        <taxon>Actinomycetota</taxon>
        <taxon>Actinomycetes</taxon>
        <taxon>Micrococcales</taxon>
        <taxon>Micrococcaceae</taxon>
        <taxon>Citricoccus</taxon>
    </lineage>
</organism>
<dbReference type="EMBL" id="JBDXMX010000001">
    <property type="protein sequence ID" value="MEO9246427.1"/>
    <property type="molecule type" value="Genomic_DNA"/>
</dbReference>
<sequence length="92" mass="10129">MSRPAVLTDPAWKANAVDAIERIVRRDGVVTSEDLRKEITAPEHANQIGAAFLAASRRHLIVATGYRASRDRSRRHGVIRTWALHPEAGGAH</sequence>
<name>A0ABV0IE50_9MICC</name>
<evidence type="ECO:0000313" key="1">
    <source>
        <dbReference type="EMBL" id="MEO9246427.1"/>
    </source>
</evidence>
<protein>
    <submittedName>
        <fullName evidence="1">Uncharacterized protein</fullName>
    </submittedName>
</protein>
<proteinExistence type="predicted"/>
<reference evidence="1 2" key="1">
    <citation type="submission" date="2024-05" db="EMBL/GenBank/DDBJ databases">
        <authorList>
            <person name="Yi C."/>
        </authorList>
    </citation>
    <scope>NUCLEOTIDE SEQUENCE [LARGE SCALE GENOMIC DNA]</scope>
    <source>
        <strain evidence="1 2">XS13</strain>
    </source>
</reference>
<comment type="caution">
    <text evidence="1">The sequence shown here is derived from an EMBL/GenBank/DDBJ whole genome shotgun (WGS) entry which is preliminary data.</text>
</comment>
<dbReference type="Proteomes" id="UP001484097">
    <property type="component" value="Unassembled WGS sequence"/>
</dbReference>
<evidence type="ECO:0000313" key="2">
    <source>
        <dbReference type="Proteomes" id="UP001484097"/>
    </source>
</evidence>
<keyword evidence="2" id="KW-1185">Reference proteome</keyword>
<accession>A0ABV0IE50</accession>
<dbReference type="RefSeq" id="WP_347918450.1">
    <property type="nucleotide sequence ID" value="NZ_JBDXMX010000001.1"/>
</dbReference>